<comment type="caution">
    <text evidence="2">The sequence shown here is derived from an EMBL/GenBank/DDBJ whole genome shotgun (WGS) entry which is preliminary data.</text>
</comment>
<evidence type="ECO:0000313" key="3">
    <source>
        <dbReference type="Proteomes" id="UP000597762"/>
    </source>
</evidence>
<feature type="transmembrane region" description="Helical" evidence="1">
    <location>
        <begin position="70"/>
        <end position="97"/>
    </location>
</feature>
<feature type="transmembrane region" description="Helical" evidence="1">
    <location>
        <begin position="177"/>
        <end position="205"/>
    </location>
</feature>
<name>A0A812DPT5_ACAPH</name>
<dbReference type="EMBL" id="CAHIKZ030004167">
    <property type="protein sequence ID" value="CAE1308260.1"/>
    <property type="molecule type" value="Genomic_DNA"/>
</dbReference>
<feature type="transmembrane region" description="Helical" evidence="1">
    <location>
        <begin position="104"/>
        <end position="126"/>
    </location>
</feature>
<evidence type="ECO:0000256" key="1">
    <source>
        <dbReference type="SAM" id="Phobius"/>
    </source>
</evidence>
<organism evidence="2 3">
    <name type="scientific">Acanthosepion pharaonis</name>
    <name type="common">Pharaoh cuttlefish</name>
    <name type="synonym">Sepia pharaonis</name>
    <dbReference type="NCBI Taxonomy" id="158019"/>
    <lineage>
        <taxon>Eukaryota</taxon>
        <taxon>Metazoa</taxon>
        <taxon>Spiralia</taxon>
        <taxon>Lophotrochozoa</taxon>
        <taxon>Mollusca</taxon>
        <taxon>Cephalopoda</taxon>
        <taxon>Coleoidea</taxon>
        <taxon>Decapodiformes</taxon>
        <taxon>Sepiida</taxon>
        <taxon>Sepiina</taxon>
        <taxon>Sepiidae</taxon>
        <taxon>Acanthosepion</taxon>
    </lineage>
</organism>
<feature type="transmembrane region" description="Helical" evidence="1">
    <location>
        <begin position="34"/>
        <end position="50"/>
    </location>
</feature>
<keyword evidence="3" id="KW-1185">Reference proteome</keyword>
<keyword evidence="1" id="KW-0472">Membrane</keyword>
<keyword evidence="1" id="KW-0812">Transmembrane</keyword>
<evidence type="ECO:0000313" key="2">
    <source>
        <dbReference type="EMBL" id="CAE1308260.1"/>
    </source>
</evidence>
<proteinExistence type="predicted"/>
<dbReference type="Proteomes" id="UP000597762">
    <property type="component" value="Unassembled WGS sequence"/>
</dbReference>
<dbReference type="AlphaFoldDB" id="A0A812DPT5"/>
<protein>
    <submittedName>
        <fullName evidence="2">Uncharacterized protein</fullName>
    </submittedName>
</protein>
<keyword evidence="1" id="KW-1133">Transmembrane helix</keyword>
<accession>A0A812DPT5</accession>
<reference evidence="2" key="1">
    <citation type="submission" date="2021-01" db="EMBL/GenBank/DDBJ databases">
        <authorList>
            <person name="Li R."/>
            <person name="Bekaert M."/>
        </authorList>
    </citation>
    <scope>NUCLEOTIDE SEQUENCE</scope>
    <source>
        <strain evidence="2">Farmed</strain>
    </source>
</reference>
<gene>
    <name evidence="2" type="ORF">SPHA_60157</name>
</gene>
<feature type="transmembrane region" description="Helical" evidence="1">
    <location>
        <begin position="211"/>
        <end position="243"/>
    </location>
</feature>
<sequence>MRRIDFVNKRLSNSFHHQVNIDFISSPGQCQIQFISYLSFSIVFFFRLLTDSHLPFCTFLSLFSVSLLNVLLIFFFLCFYFFFLSFYALLFFLVFNICYFPHSFLLFLLFILLFLSFILLFSFPYFYSFSSLIFKEEIKQAKMLDFLVDAGVGNHLFCIANYRLCLPSHFLSFYHSFRCLSFFIPLITFSYSFFFSFFFLLSSLFLSFIHYFGFLFSFCLLFLSSFFLCLLSFLPYLFSLFFLS</sequence>